<accession>M0A4I7</accession>
<dbReference type="InterPro" id="IPR012406">
    <property type="entry name" value="UreE"/>
</dbReference>
<dbReference type="EMBL" id="AOIL01000032">
    <property type="protein sequence ID" value="ELY92263.1"/>
    <property type="molecule type" value="Genomic_DNA"/>
</dbReference>
<dbReference type="Gene3D" id="2.60.260.20">
    <property type="entry name" value="Urease metallochaperone UreE, N-terminal domain"/>
    <property type="match status" value="1"/>
</dbReference>
<dbReference type="GO" id="GO:0016151">
    <property type="term" value="F:nickel cation binding"/>
    <property type="evidence" value="ECO:0007669"/>
    <property type="project" value="InterPro"/>
</dbReference>
<protein>
    <submittedName>
        <fullName evidence="7">Urease accessory protein UreE</fullName>
    </submittedName>
</protein>
<evidence type="ECO:0000256" key="4">
    <source>
        <dbReference type="ARBA" id="ARBA00023186"/>
    </source>
</evidence>
<dbReference type="GO" id="GO:0065003">
    <property type="term" value="P:protein-containing complex assembly"/>
    <property type="evidence" value="ECO:0007669"/>
    <property type="project" value="InterPro"/>
</dbReference>
<feature type="region of interest" description="Disordered" evidence="5">
    <location>
        <begin position="159"/>
        <end position="234"/>
    </location>
</feature>
<reference evidence="7 8" key="1">
    <citation type="journal article" date="2014" name="PLoS Genet.">
        <title>Phylogenetically driven sequencing of extremely halophilic archaea reveals strategies for static and dynamic osmo-response.</title>
        <authorList>
            <person name="Becker E.A."/>
            <person name="Seitzer P.M."/>
            <person name="Tritt A."/>
            <person name="Larsen D."/>
            <person name="Krusor M."/>
            <person name="Yao A.I."/>
            <person name="Wu D."/>
            <person name="Madern D."/>
            <person name="Eisen J.A."/>
            <person name="Darling A.E."/>
            <person name="Facciotti M.T."/>
        </authorList>
    </citation>
    <scope>NUCLEOTIDE SEQUENCE [LARGE SCALE GENOMIC DNA]</scope>
    <source>
        <strain evidence="7 8">DSM 12281</strain>
    </source>
</reference>
<dbReference type="Pfam" id="PF05194">
    <property type="entry name" value="UreE_C"/>
    <property type="match status" value="1"/>
</dbReference>
<keyword evidence="2" id="KW-0963">Cytoplasm</keyword>
<dbReference type="GO" id="GO:0006457">
    <property type="term" value="P:protein folding"/>
    <property type="evidence" value="ECO:0007669"/>
    <property type="project" value="InterPro"/>
</dbReference>
<feature type="compositionally biased region" description="Basic and acidic residues" evidence="5">
    <location>
        <begin position="159"/>
        <end position="187"/>
    </location>
</feature>
<comment type="caution">
    <text evidence="7">The sequence shown here is derived from an EMBL/GenBank/DDBJ whole genome shotgun (WGS) entry which is preliminary data.</text>
</comment>
<dbReference type="AlphaFoldDB" id="M0A4I7"/>
<gene>
    <name evidence="7" type="ORF">C484_09761</name>
</gene>
<sequence>MERIDTIVGNVHADDELAALRATHEENGTLERVVIDAENRRRSRFRATTDDGTELGVIVDAPAVSAGDVLLIEDDRMIVVAFEPREAIAISLPEATPEALPTAIELGHRLGNHHWDLAVTDGVVYVPLEADQHIIERVITDVASDADIRKTTVDADLFVTDREEGNDGHAHGGERKHEHEHTHDGGHQHTRGLGHTSHDHETDHQHSHTGDHQHGTGNDHDHDYGHDTSSRREH</sequence>
<dbReference type="InterPro" id="IPR036118">
    <property type="entry name" value="UreE_N_sf"/>
</dbReference>
<evidence type="ECO:0000313" key="7">
    <source>
        <dbReference type="EMBL" id="ELY92263.1"/>
    </source>
</evidence>
<dbReference type="HAMAP" id="MF_00822">
    <property type="entry name" value="UreE"/>
    <property type="match status" value="1"/>
</dbReference>
<feature type="domain" description="UreE urease accessory N-terminal" evidence="6">
    <location>
        <begin position="7"/>
        <end position="78"/>
    </location>
</feature>
<evidence type="ECO:0000256" key="3">
    <source>
        <dbReference type="ARBA" id="ARBA00022596"/>
    </source>
</evidence>
<dbReference type="Proteomes" id="UP000011648">
    <property type="component" value="Unassembled WGS sequence"/>
</dbReference>
<dbReference type="STRING" id="1230458.C484_09761"/>
<dbReference type="SMART" id="SM00988">
    <property type="entry name" value="UreE_N"/>
    <property type="match status" value="1"/>
</dbReference>
<evidence type="ECO:0000259" key="6">
    <source>
        <dbReference type="SMART" id="SM00988"/>
    </source>
</evidence>
<dbReference type="GO" id="GO:0005737">
    <property type="term" value="C:cytoplasm"/>
    <property type="evidence" value="ECO:0007669"/>
    <property type="project" value="UniProtKB-SubCell"/>
</dbReference>
<dbReference type="PATRIC" id="fig|1230458.4.peg.1959"/>
<evidence type="ECO:0000256" key="1">
    <source>
        <dbReference type="ARBA" id="ARBA00004496"/>
    </source>
</evidence>
<evidence type="ECO:0000313" key="8">
    <source>
        <dbReference type="Proteomes" id="UP000011648"/>
    </source>
</evidence>
<evidence type="ECO:0000256" key="2">
    <source>
        <dbReference type="ARBA" id="ARBA00022490"/>
    </source>
</evidence>
<comment type="subcellular location">
    <subcellularLocation>
        <location evidence="1">Cytoplasm</location>
    </subcellularLocation>
</comment>
<dbReference type="NCBIfam" id="NF009752">
    <property type="entry name" value="PRK13261.1-2"/>
    <property type="match status" value="1"/>
</dbReference>
<dbReference type="InterPro" id="IPR007864">
    <property type="entry name" value="UreE_C_dom"/>
</dbReference>
<dbReference type="SUPFAM" id="SSF69287">
    <property type="entry name" value="Urease metallochaperone UreE, N-terminal domain"/>
    <property type="match status" value="1"/>
</dbReference>
<dbReference type="InterPro" id="IPR004029">
    <property type="entry name" value="UreE_N"/>
</dbReference>
<dbReference type="Pfam" id="PF02814">
    <property type="entry name" value="UreE_N"/>
    <property type="match status" value="1"/>
</dbReference>
<keyword evidence="8" id="KW-1185">Reference proteome</keyword>
<dbReference type="OrthoDB" id="241983at2157"/>
<keyword evidence="4" id="KW-0143">Chaperone</keyword>
<dbReference type="GO" id="GO:0019627">
    <property type="term" value="P:urea metabolic process"/>
    <property type="evidence" value="ECO:0007669"/>
    <property type="project" value="InterPro"/>
</dbReference>
<name>M0A4I7_9EURY</name>
<feature type="compositionally biased region" description="Basic and acidic residues" evidence="5">
    <location>
        <begin position="196"/>
        <end position="234"/>
    </location>
</feature>
<proteinExistence type="inferred from homology"/>
<organism evidence="7 8">
    <name type="scientific">Natrialba taiwanensis DSM 12281</name>
    <dbReference type="NCBI Taxonomy" id="1230458"/>
    <lineage>
        <taxon>Archaea</taxon>
        <taxon>Methanobacteriati</taxon>
        <taxon>Methanobacteriota</taxon>
        <taxon>Stenosarchaea group</taxon>
        <taxon>Halobacteria</taxon>
        <taxon>Halobacteriales</taxon>
        <taxon>Natrialbaceae</taxon>
        <taxon>Natrialba</taxon>
    </lineage>
</organism>
<keyword evidence="3" id="KW-0533">Nickel</keyword>
<evidence type="ECO:0000256" key="5">
    <source>
        <dbReference type="SAM" id="MobiDB-lite"/>
    </source>
</evidence>
<dbReference type="RefSeq" id="WP_006825709.1">
    <property type="nucleotide sequence ID" value="NZ_AOIL01000032.1"/>
</dbReference>